<evidence type="ECO:0000313" key="3">
    <source>
        <dbReference type="EMBL" id="OHT45740.1"/>
    </source>
</evidence>
<dbReference type="Proteomes" id="UP000180252">
    <property type="component" value="Unassembled WGS sequence"/>
</dbReference>
<dbReference type="InterPro" id="IPR044023">
    <property type="entry name" value="Ig_7"/>
</dbReference>
<dbReference type="EMBL" id="MUHG01000023">
    <property type="protein sequence ID" value="OXB18399.1"/>
    <property type="molecule type" value="Genomic_DNA"/>
</dbReference>
<organism evidence="3 5">
    <name type="scientific">Flavobacterium tructae</name>
    <dbReference type="NCBI Taxonomy" id="1114873"/>
    <lineage>
        <taxon>Bacteria</taxon>
        <taxon>Pseudomonadati</taxon>
        <taxon>Bacteroidota</taxon>
        <taxon>Flavobacteriia</taxon>
        <taxon>Flavobacteriales</taxon>
        <taxon>Flavobacteriaceae</taxon>
        <taxon>Flavobacterium</taxon>
    </lineage>
</organism>
<proteinExistence type="predicted"/>
<evidence type="ECO:0000313" key="6">
    <source>
        <dbReference type="Proteomes" id="UP000198319"/>
    </source>
</evidence>
<evidence type="ECO:0008006" key="7">
    <source>
        <dbReference type="Google" id="ProtNLM"/>
    </source>
</evidence>
<dbReference type="InterPro" id="IPR001434">
    <property type="entry name" value="OmcB-like_DUF11"/>
</dbReference>
<dbReference type="Pfam" id="PF01345">
    <property type="entry name" value="DUF11"/>
    <property type="match status" value="1"/>
</dbReference>
<feature type="domain" description="DUF11" evidence="1">
    <location>
        <begin position="1547"/>
        <end position="1661"/>
    </location>
</feature>
<feature type="domain" description="Ig-like" evidence="2">
    <location>
        <begin position="913"/>
        <end position="988"/>
    </location>
</feature>
<evidence type="ECO:0000313" key="4">
    <source>
        <dbReference type="EMBL" id="OXB18399.1"/>
    </source>
</evidence>
<reference evidence="4 6" key="3">
    <citation type="submission" date="2016-11" db="EMBL/GenBank/DDBJ databases">
        <title>Whole genomes of Flavobacteriaceae.</title>
        <authorList>
            <person name="Stine C."/>
            <person name="Li C."/>
            <person name="Tadesse D."/>
        </authorList>
    </citation>
    <scope>NUCLEOTIDE SEQUENCE [LARGE SCALE GENOMIC DNA]</scope>
    <source>
        <strain evidence="4 6">ATCC BAA-2541</strain>
    </source>
</reference>
<dbReference type="Pfam" id="PF13585">
    <property type="entry name" value="CHU_C"/>
    <property type="match status" value="1"/>
</dbReference>
<dbReference type="STRING" id="1278819.BHE19_07875"/>
<evidence type="ECO:0000259" key="1">
    <source>
        <dbReference type="Pfam" id="PF01345"/>
    </source>
</evidence>
<comment type="caution">
    <text evidence="3">The sequence shown here is derived from an EMBL/GenBank/DDBJ whole genome shotgun (WGS) entry which is preliminary data.</text>
</comment>
<feature type="domain" description="Ig-like" evidence="2">
    <location>
        <begin position="1069"/>
        <end position="1144"/>
    </location>
</feature>
<accession>A0A1S1J7H5</accession>
<feature type="domain" description="Ig-like" evidence="2">
    <location>
        <begin position="1303"/>
        <end position="1378"/>
    </location>
</feature>
<feature type="domain" description="Ig-like" evidence="2">
    <location>
        <begin position="835"/>
        <end position="910"/>
    </location>
</feature>
<dbReference type="Proteomes" id="UP000198319">
    <property type="component" value="Unassembled WGS sequence"/>
</dbReference>
<name>A0A1S1J7H5_9FLAO</name>
<reference evidence="5" key="2">
    <citation type="submission" date="2016-09" db="EMBL/GenBank/DDBJ databases">
        <authorList>
            <person name="Chen S."/>
            <person name="Walker E."/>
        </authorList>
    </citation>
    <scope>NUCLEOTIDE SEQUENCE [LARGE SCALE GENOMIC DNA]</scope>
    <source>
        <strain evidence="5">MSU</strain>
    </source>
</reference>
<dbReference type="NCBIfam" id="TIGR01451">
    <property type="entry name" value="B_ant_repeat"/>
    <property type="match status" value="1"/>
</dbReference>
<dbReference type="Pfam" id="PF19081">
    <property type="entry name" value="Ig_7"/>
    <property type="match status" value="5"/>
</dbReference>
<dbReference type="InterPro" id="IPR047589">
    <property type="entry name" value="DUF11_rpt"/>
</dbReference>
<gene>
    <name evidence="4" type="ORF">B0A71_15900</name>
    <name evidence="3" type="ORF">BHE19_07875</name>
</gene>
<keyword evidence="6" id="KW-1185">Reference proteome</keyword>
<sequence>MSYAGHAQVTITAVASNTSCVGNGSITVTVNNVTVPITYAIAKLPFNEATVITSPDPVFINLATGDYYYGYYNGTTFVRAAASINVGSSFSTVSPTITSVSAKNYTYCGNDPDPLGTVSVRISGGNGPYTISLLNASDNSEVQKITTSLTNYNFTNLLPGAYKVQLTDNCGATTTSLNTVTLSANVIFKSSDLQIVTKTSLSNSDVDIVYNTTGDVCSGVKSATLVNGFKAVVSHFYINTTPDFLVGFNDATSSIRYKLEIQNGTGWDVYDNLTRAQAEQRFVLPSDRSEWGEVRLTGTYCGLSRTITQDYGASSIGKPLAFKFDFRIVDDPANTNCSTTGKVRLSGNGMGANWAMTGCLPYNLEVTNNATGIKTDYTLTDGRLDIGLVNCLLDIGETYTVKITDNAGTEAPSYFFRNDTSSATKKNISDKNNVFIDPVYFSPPTSDLKSQIQILTGPSAQYFGKSALGMNAPIGVTGTVGLEGAVTISLESGPSALTVVQILDNSGKKTGNFRLGNDLTPGTYKIRVKDSGCFNEVFDVVLDTYFTKIEITKASYEVSPSICDRYIKKATVTVSAVGSAIISSKLEGLYSTPRFYVNTFKGPVAGEGNINSVIGVTLAKGVFDFSFQPQISGDYEIGIAKNYITGNNFSQPGDLWGNTTTVSLSVKSNFPIFDLSQSGGIVCAGNTTGDLYVKVNNTLDTDTVTYFIKKDTDAAFPANGQTSPVFKGLEAGNYVVRAKTACYEVDQALILRAKPDPLIKGKSSYCKGDSLKLDISDVGPVTSIIWTLTDGTTSNATQLALDNVTTAQSGSYKVEINTIGGCYFSESINITINDPQTPTTSKTTQEFCKTDNKTVADLAVNESGVTWYDAATGGNAVASTTLLENNKVYYGSLKEGTCESPTRLAVTVTLSDPKTPTTSKTTQEFCKTDNKTVADLAVNESGVTWYDAATAGNAVASTTLLENNKVYYGSLKAGTCESPTRLAVTVTLSDPKTPTTTKTTQEFCKADNKTVADLAVNESGVTWYDAATAGNVVASTTTLEDNKVYYGSLKAGTCESPTRLAVTVTLSDPKAPTTSKTTQEFCKTDNKTVADLAVNESGVTWYDAANNGNVIAGTILLENNKVYYGSLKAGTCESPTRLAVTVTLSDLQTPTTSKTTQEFCKTDNKTVADLAVNESGVTWYDAANNGNAVASTTTLENNKLYYGSLKAGTCESPTRLLVTVTLSDPKTPTTSKTTQEFCKADNKTVADLAVNESGVTWYNAATAGSVIASTTVLENNKVYYGSLKAGTCESPTRLAVTVTLSDPQTPTTSKTTQEFCKTDNKTVADLAVNESGVTWYDAATGGNAVASTTTLEDNKVYYGSLKAGTCESSTRLVVTVTLSDPKTPTTSKTTQEFCKADNKTVADLAVNESGVTWYDAANNGNVIAATTTLEDNKVYYGSLKAGICESPIRLAVKTIVKSCTTESPHWDSGACVFDEATYKVASGMSDYNWIVSKEGVIVAGGESTDDYVTVIWNSAGKATVKAEYIDVSKFDPLVLIDFPVAVNSCSDVGLKKTVDNPTPGIGHQVVFTITAENLGINAVKEVVISEKLPSGYDYVTSQTSSGSYNSIDGIWMLPVLQAQENQTLKITAKVKELGDYLNIAYLKNSNPVDINEMNNRAEASIVIADVIVYNAISINGDGLNDYFKITGLHNYPNNTVEIFNRNGVQIFKTHNYGGNNNVFRGISEGRATISKKSGVPTGTYFYILRYERAGVFRERVGYLYVSNN</sequence>
<evidence type="ECO:0000259" key="2">
    <source>
        <dbReference type="Pfam" id="PF19081"/>
    </source>
</evidence>
<evidence type="ECO:0000313" key="5">
    <source>
        <dbReference type="Proteomes" id="UP000180252"/>
    </source>
</evidence>
<protein>
    <recommendedName>
        <fullName evidence="7">DUF11 domain-containing protein</fullName>
    </recommendedName>
</protein>
<reference evidence="3" key="1">
    <citation type="submission" date="2016-09" db="EMBL/GenBank/DDBJ databases">
        <authorList>
            <person name="Capua I."/>
            <person name="De Benedictis P."/>
            <person name="Joannis T."/>
            <person name="Lombin L.H."/>
            <person name="Cattoli G."/>
        </authorList>
    </citation>
    <scope>NUCLEOTIDE SEQUENCE [LARGE SCALE GENOMIC DNA]</scope>
    <source>
        <strain evidence="3">MSU</strain>
    </source>
</reference>
<dbReference type="EMBL" id="MIKE01000022">
    <property type="protein sequence ID" value="OHT45740.1"/>
    <property type="molecule type" value="Genomic_DNA"/>
</dbReference>
<feature type="domain" description="Ig-like" evidence="2">
    <location>
        <begin position="991"/>
        <end position="1066"/>
    </location>
</feature>